<feature type="chain" id="PRO_5039420594" evidence="1">
    <location>
        <begin position="26"/>
        <end position="606"/>
    </location>
</feature>
<dbReference type="AlphaFoldDB" id="A0A1G9WBM8"/>
<organism evidence="2 3">
    <name type="scientific">Sediminibacillus halophilus</name>
    <dbReference type="NCBI Taxonomy" id="482461"/>
    <lineage>
        <taxon>Bacteria</taxon>
        <taxon>Bacillati</taxon>
        <taxon>Bacillota</taxon>
        <taxon>Bacilli</taxon>
        <taxon>Bacillales</taxon>
        <taxon>Bacillaceae</taxon>
        <taxon>Sediminibacillus</taxon>
    </lineage>
</organism>
<dbReference type="Proteomes" id="UP000182347">
    <property type="component" value="Unassembled WGS sequence"/>
</dbReference>
<keyword evidence="1" id="KW-0732">Signal</keyword>
<dbReference type="InterPro" id="IPR023908">
    <property type="entry name" value="xxxLxxG_rpt"/>
</dbReference>
<dbReference type="NCBIfam" id="TIGR03057">
    <property type="entry name" value="xxxLxxG_by_4"/>
    <property type="match status" value="3"/>
</dbReference>
<dbReference type="RefSeq" id="WP_074600536.1">
    <property type="nucleotide sequence ID" value="NZ_FNHF01000005.1"/>
</dbReference>
<evidence type="ECO:0000256" key="1">
    <source>
        <dbReference type="SAM" id="SignalP"/>
    </source>
</evidence>
<dbReference type="STRING" id="482461.SAMN05216244_3505"/>
<evidence type="ECO:0000313" key="3">
    <source>
        <dbReference type="Proteomes" id="UP000182347"/>
    </source>
</evidence>
<protein>
    <submittedName>
        <fullName evidence="2">X-X-X-Leu-X-X-Gly heptad repeat-containing protein</fullName>
    </submittedName>
</protein>
<accession>A0A1G9WBM8</accession>
<evidence type="ECO:0000313" key="2">
    <source>
        <dbReference type="EMBL" id="SDM81869.1"/>
    </source>
</evidence>
<keyword evidence="3" id="KW-1185">Reference proteome</keyword>
<feature type="signal peptide" evidence="1">
    <location>
        <begin position="1"/>
        <end position="25"/>
    </location>
</feature>
<reference evidence="3" key="1">
    <citation type="submission" date="2016-10" db="EMBL/GenBank/DDBJ databases">
        <authorList>
            <person name="Varghese N."/>
            <person name="Submissions S."/>
        </authorList>
    </citation>
    <scope>NUCLEOTIDE SEQUENCE [LARGE SCALE GENOMIC DNA]</scope>
    <source>
        <strain evidence="3">CGMCC 1.6199</strain>
    </source>
</reference>
<proteinExistence type="predicted"/>
<sequence length="606" mass="65534">MRRIKKLLLVFSIILLAMPSLLVSAASESKSEEDTTQKKGEVSSKDEVVYGKLNAAGERKELYVVNTLDVEKAGEVVDHGTYTDLKNLTDLSPLEQKDGEVTVDAPEGKFYYQGNMEGQSLPWDVSITYLLDGEEIAPENLAGKDGHVEVKIATSANEKVDPVFFENYLLQISLSFNLDNYRNIEAPDGTLANAGKNKQVSFTVMPEKEEELVVEADVSDFELDGIDISAVPSSMPIESPDIDEMTGEMDTLTDAITEVNGGVADLEDGIAQLNDGAGELRDGSKEYKDGISALDASSAELVNGSGSLKQALEEMSASLSNSSADMGLGDLKQLEDGLSQMADGINQSADGLVTLKDNYAKAYNTLDEKMAAIPDYKISEEEFKELYGSGADPEVLDKLKETYTAARTAKGTYSAVKEGFEAVGGTLGQVSGTLSGMADNLEEMANQLGSSRENMDGADSFAQLQDGISEIASQYASFHSGLVEYTDGVNQLSSSYGELHNGISGLAEGLGETENGIGSLHDGTAELQDATSDLPDEMKKEVNEMMDEYDKSDFEPVSFVSSKNEKVNSVQFVLKTESIKQEEQEETEEPKEEAKGFWARLMDLFK</sequence>
<gene>
    <name evidence="2" type="ORF">SAMN05216244_3505</name>
</gene>
<name>A0A1G9WBM8_9BACI</name>
<dbReference type="Gene3D" id="1.10.287.950">
    <property type="entry name" value="Methyl-accepting chemotaxis protein"/>
    <property type="match status" value="2"/>
</dbReference>
<dbReference type="EMBL" id="FNHF01000005">
    <property type="protein sequence ID" value="SDM81869.1"/>
    <property type="molecule type" value="Genomic_DNA"/>
</dbReference>
<dbReference type="OrthoDB" id="9815841at2"/>